<gene>
    <name evidence="12" type="ORF">PHYBOEH_006454</name>
</gene>
<evidence type="ECO:0000256" key="5">
    <source>
        <dbReference type="ARBA" id="ARBA00022801"/>
    </source>
</evidence>
<organism evidence="12 13">
    <name type="scientific">Phytophthora boehmeriae</name>
    <dbReference type="NCBI Taxonomy" id="109152"/>
    <lineage>
        <taxon>Eukaryota</taxon>
        <taxon>Sar</taxon>
        <taxon>Stramenopiles</taxon>
        <taxon>Oomycota</taxon>
        <taxon>Peronosporomycetes</taxon>
        <taxon>Peronosporales</taxon>
        <taxon>Peronosporaceae</taxon>
        <taxon>Phytophthora</taxon>
    </lineage>
</organism>
<evidence type="ECO:0000256" key="6">
    <source>
        <dbReference type="ARBA" id="ARBA00023295"/>
    </source>
</evidence>
<feature type="compositionally biased region" description="Low complexity" evidence="8">
    <location>
        <begin position="38"/>
        <end position="51"/>
    </location>
</feature>
<dbReference type="GO" id="GO:0042973">
    <property type="term" value="F:glucan endo-1,3-beta-D-glucosidase activity"/>
    <property type="evidence" value="ECO:0007669"/>
    <property type="project" value="UniProtKB-EC"/>
</dbReference>
<dbReference type="PANTHER" id="PTHR31737:SF2">
    <property type="entry name" value="PROTEIN TOS1"/>
    <property type="match status" value="1"/>
</dbReference>
<keyword evidence="5" id="KW-0378">Hydrolase</keyword>
<evidence type="ECO:0000256" key="8">
    <source>
        <dbReference type="SAM" id="MobiDB-lite"/>
    </source>
</evidence>
<dbReference type="Pfam" id="PF10287">
    <property type="entry name" value="YJL171C_Tos1_C"/>
    <property type="match status" value="1"/>
</dbReference>
<name>A0A8T1WJJ2_9STRA</name>
<comment type="similarity">
    <text evidence="2">Belongs to the PGA52 family.</text>
</comment>
<sequence length="418" mass="43071">MKVYGVFMMAAAMASVVAAGAGKICDMDPVPAATPAATEAPVAQATEAPVTNTGDAVTQEDVGGEADVAASGDATQDAGDATQSSGDVTQSSGDATQDTTQTIDGGVQQSAGTVSSSYSYTGVNCGGAGFSYDQVTDIATCSKTPVTTTSPVSPFDVDVSLAFRGPLTIYNIGVFTNTNGTWNKVSSYANGGDATNMVFLNNNNIDYGGQGSPEGFAKADGTGVATESTPFSGTLASATDPAGQSILAEDKTGAEVHIMSEQQCGVDAECPGAYDNDGTAFLGWAGGKKIFVFTVSMENGGSPNVPAVWMLSGQTMRSGQYQCNCRGIGPAGGCGELDIVEVLEKDTSYVATHYYFYDGTYNPGNDQFAQRPTEGPATYVTIIDEEYGVKVIQIDNETFDYSCGSISDEVVSQWESAE</sequence>
<keyword evidence="7" id="KW-0961">Cell wall biogenesis/degradation</keyword>
<comment type="catalytic activity">
    <reaction evidence="1">
        <text>Hydrolysis of (1-&gt;3)-beta-D-glucosidic linkages in (1-&gt;3)-beta-D-glucans.</text>
        <dbReference type="EC" id="3.2.1.39"/>
    </reaction>
</comment>
<dbReference type="PANTHER" id="PTHR31737">
    <property type="entry name" value="PROTEIN TOS1"/>
    <property type="match status" value="1"/>
</dbReference>
<evidence type="ECO:0000259" key="10">
    <source>
        <dbReference type="Pfam" id="PF10287"/>
    </source>
</evidence>
<feature type="signal peptide" evidence="9">
    <location>
        <begin position="1"/>
        <end position="18"/>
    </location>
</feature>
<evidence type="ECO:0000256" key="4">
    <source>
        <dbReference type="ARBA" id="ARBA00022729"/>
    </source>
</evidence>
<feature type="domain" description="Cell wall protein YJL171C/Tos1 N-terminal" evidence="11">
    <location>
        <begin position="120"/>
        <end position="176"/>
    </location>
</feature>
<evidence type="ECO:0000256" key="2">
    <source>
        <dbReference type="ARBA" id="ARBA00006055"/>
    </source>
</evidence>
<protein>
    <recommendedName>
        <fullName evidence="3">glucan endo-1,3-beta-D-glucosidase</fullName>
        <ecNumber evidence="3">3.2.1.39</ecNumber>
    </recommendedName>
</protein>
<keyword evidence="13" id="KW-1185">Reference proteome</keyword>
<dbReference type="Pfam" id="PF10290">
    <property type="entry name" value="YJL171C_Tos1_N"/>
    <property type="match status" value="1"/>
</dbReference>
<feature type="chain" id="PRO_5035818662" description="glucan endo-1,3-beta-D-glucosidase" evidence="9">
    <location>
        <begin position="19"/>
        <end position="418"/>
    </location>
</feature>
<dbReference type="EC" id="3.2.1.39" evidence="3"/>
<evidence type="ECO:0000256" key="1">
    <source>
        <dbReference type="ARBA" id="ARBA00000382"/>
    </source>
</evidence>
<feature type="region of interest" description="Disordered" evidence="8">
    <location>
        <begin position="72"/>
        <end position="103"/>
    </location>
</feature>
<feature type="compositionally biased region" description="Polar residues" evidence="8">
    <location>
        <begin position="81"/>
        <end position="103"/>
    </location>
</feature>
<dbReference type="OrthoDB" id="118256at2759"/>
<dbReference type="EMBL" id="JAGDFL010000342">
    <property type="protein sequence ID" value="KAG7392200.1"/>
    <property type="molecule type" value="Genomic_DNA"/>
</dbReference>
<evidence type="ECO:0000313" key="12">
    <source>
        <dbReference type="EMBL" id="KAG7392200.1"/>
    </source>
</evidence>
<feature type="region of interest" description="Disordered" evidence="8">
    <location>
        <begin position="38"/>
        <end position="57"/>
    </location>
</feature>
<evidence type="ECO:0000256" key="7">
    <source>
        <dbReference type="ARBA" id="ARBA00023316"/>
    </source>
</evidence>
<feature type="domain" description="Cell wall protein YJL171C/Tos1 C-terminal" evidence="10">
    <location>
        <begin position="180"/>
        <end position="414"/>
    </location>
</feature>
<dbReference type="GO" id="GO:0071555">
    <property type="term" value="P:cell wall organization"/>
    <property type="evidence" value="ECO:0007669"/>
    <property type="project" value="UniProtKB-KW"/>
</dbReference>
<dbReference type="InterPro" id="IPR018807">
    <property type="entry name" value="YJL171C/Tos1_N"/>
</dbReference>
<keyword evidence="6" id="KW-0326">Glycosidase</keyword>
<evidence type="ECO:0000313" key="13">
    <source>
        <dbReference type="Proteomes" id="UP000693981"/>
    </source>
</evidence>
<evidence type="ECO:0000256" key="9">
    <source>
        <dbReference type="SAM" id="SignalP"/>
    </source>
</evidence>
<dbReference type="AlphaFoldDB" id="A0A8T1WJJ2"/>
<proteinExistence type="inferred from homology"/>
<reference evidence="12" key="1">
    <citation type="submission" date="2021-02" db="EMBL/GenBank/DDBJ databases">
        <authorList>
            <person name="Palmer J.M."/>
        </authorList>
    </citation>
    <scope>NUCLEOTIDE SEQUENCE</scope>
    <source>
        <strain evidence="12">SCRP23</strain>
    </source>
</reference>
<keyword evidence="4 9" id="KW-0732">Signal</keyword>
<evidence type="ECO:0000256" key="3">
    <source>
        <dbReference type="ARBA" id="ARBA00012780"/>
    </source>
</evidence>
<dbReference type="Proteomes" id="UP000693981">
    <property type="component" value="Unassembled WGS sequence"/>
</dbReference>
<evidence type="ECO:0000259" key="11">
    <source>
        <dbReference type="Pfam" id="PF10290"/>
    </source>
</evidence>
<dbReference type="InterPro" id="IPR018805">
    <property type="entry name" value="YJL171C/Tos1_C"/>
</dbReference>
<comment type="caution">
    <text evidence="12">The sequence shown here is derived from an EMBL/GenBank/DDBJ whole genome shotgun (WGS) entry which is preliminary data.</text>
</comment>
<accession>A0A8T1WJJ2</accession>